<gene>
    <name evidence="2" type="ORF">C7378_1324</name>
</gene>
<feature type="region of interest" description="Disordered" evidence="1">
    <location>
        <begin position="1"/>
        <end position="91"/>
    </location>
</feature>
<sequence length="201" mass="21878">MSEKPSSFTVTDRRKFTLEGELRDESASEPVEQQVIAAPEEKKPSNVVSMPAPPAVAEPESESESEFDLEEHQGPSEEQSAEQHAAYQQSSRDLDTMLRAANPGMAAPGVVSFDHVIQSIYLSAVMALGAGAEPGQKPRIDIMGARQSIDMLAVLQEKTKGNLTSKEQTLLQGALFELRMMFLEITNAIAQSAQRQPPPVK</sequence>
<feature type="compositionally biased region" description="Polar residues" evidence="1">
    <location>
        <begin position="1"/>
        <end position="10"/>
    </location>
</feature>
<dbReference type="Proteomes" id="UP000295210">
    <property type="component" value="Unassembled WGS sequence"/>
</dbReference>
<feature type="compositionally biased region" description="Basic and acidic residues" evidence="1">
    <location>
        <begin position="11"/>
        <end position="26"/>
    </location>
</feature>
<proteinExistence type="predicted"/>
<organism evidence="2 3">
    <name type="scientific">Acidipila rosea</name>
    <dbReference type="NCBI Taxonomy" id="768535"/>
    <lineage>
        <taxon>Bacteria</taxon>
        <taxon>Pseudomonadati</taxon>
        <taxon>Acidobacteriota</taxon>
        <taxon>Terriglobia</taxon>
        <taxon>Terriglobales</taxon>
        <taxon>Acidobacteriaceae</taxon>
        <taxon>Acidipila</taxon>
    </lineage>
</organism>
<evidence type="ECO:0000313" key="2">
    <source>
        <dbReference type="EMBL" id="TCK73711.1"/>
    </source>
</evidence>
<dbReference type="Pfam" id="PF08899">
    <property type="entry name" value="DUF1844"/>
    <property type="match status" value="1"/>
</dbReference>
<reference evidence="2 3" key="1">
    <citation type="submission" date="2019-03" db="EMBL/GenBank/DDBJ databases">
        <title>Genomic Encyclopedia of Type Strains, Phase IV (KMG-IV): sequencing the most valuable type-strain genomes for metagenomic binning, comparative biology and taxonomic classification.</title>
        <authorList>
            <person name="Goeker M."/>
        </authorList>
    </citation>
    <scope>NUCLEOTIDE SEQUENCE [LARGE SCALE GENOMIC DNA]</scope>
    <source>
        <strain evidence="2 3">DSM 103428</strain>
    </source>
</reference>
<evidence type="ECO:0000256" key="1">
    <source>
        <dbReference type="SAM" id="MobiDB-lite"/>
    </source>
</evidence>
<keyword evidence="3" id="KW-1185">Reference proteome</keyword>
<dbReference type="AlphaFoldDB" id="A0A4V2PVB1"/>
<evidence type="ECO:0000313" key="3">
    <source>
        <dbReference type="Proteomes" id="UP000295210"/>
    </source>
</evidence>
<dbReference type="RefSeq" id="WP_207901364.1">
    <property type="nucleotide sequence ID" value="NZ_SMGK01000002.1"/>
</dbReference>
<dbReference type="InterPro" id="IPR014995">
    <property type="entry name" value="DUF1844"/>
</dbReference>
<dbReference type="EMBL" id="SMGK01000002">
    <property type="protein sequence ID" value="TCK73711.1"/>
    <property type="molecule type" value="Genomic_DNA"/>
</dbReference>
<accession>A0A4V2PVB1</accession>
<name>A0A4V2PVB1_9BACT</name>
<protein>
    <submittedName>
        <fullName evidence="2">Uncharacterized protein DUF1844</fullName>
    </submittedName>
</protein>
<comment type="caution">
    <text evidence="2">The sequence shown here is derived from an EMBL/GenBank/DDBJ whole genome shotgun (WGS) entry which is preliminary data.</text>
</comment>
<feature type="compositionally biased region" description="Acidic residues" evidence="1">
    <location>
        <begin position="59"/>
        <end position="69"/>
    </location>
</feature>